<dbReference type="SUPFAM" id="SSF52540">
    <property type="entry name" value="P-loop containing nucleoside triphosphate hydrolases"/>
    <property type="match status" value="1"/>
</dbReference>
<gene>
    <name evidence="11" type="primary">znuC</name>
    <name evidence="11" type="ORF">JHT90_01650</name>
</gene>
<dbReference type="GO" id="GO:0010043">
    <property type="term" value="P:response to zinc ion"/>
    <property type="evidence" value="ECO:0007669"/>
    <property type="project" value="TreeGrafter"/>
</dbReference>
<keyword evidence="5 11" id="KW-0067">ATP-binding</keyword>
<evidence type="ECO:0000256" key="7">
    <source>
        <dbReference type="ARBA" id="ARBA00022967"/>
    </source>
</evidence>
<evidence type="ECO:0000313" key="12">
    <source>
        <dbReference type="Proteomes" id="UP000595278"/>
    </source>
</evidence>
<protein>
    <submittedName>
        <fullName evidence="11">Zinc ABC transporter ATP-binding protein ZnuC</fullName>
    </submittedName>
</protein>
<dbReference type="GO" id="GO:0016887">
    <property type="term" value="F:ATP hydrolysis activity"/>
    <property type="evidence" value="ECO:0007669"/>
    <property type="project" value="InterPro"/>
</dbReference>
<keyword evidence="9" id="KW-0472">Membrane</keyword>
<dbReference type="InterPro" id="IPR027417">
    <property type="entry name" value="P-loop_NTPase"/>
</dbReference>
<dbReference type="PROSITE" id="PS50893">
    <property type="entry name" value="ABC_TRANSPORTER_2"/>
    <property type="match status" value="1"/>
</dbReference>
<dbReference type="PANTHER" id="PTHR42734:SF9">
    <property type="entry name" value="ZINC IMPORT ATP-BINDING PROTEIN ZNUC"/>
    <property type="match status" value="1"/>
</dbReference>
<keyword evidence="12" id="KW-1185">Reference proteome</keyword>
<reference evidence="11 12" key="1">
    <citation type="submission" date="2021-01" db="EMBL/GenBank/DDBJ databases">
        <title>Entomomonas sp. F2A isolated from a house cricket (Acheta domesticus).</title>
        <authorList>
            <person name="Spergser J."/>
            <person name="Busse H.-J."/>
        </authorList>
    </citation>
    <scope>NUCLEOTIDE SEQUENCE [LARGE SCALE GENOMIC DNA]</scope>
    <source>
        <strain evidence="11 12">F2A</strain>
    </source>
</reference>
<evidence type="ECO:0000256" key="5">
    <source>
        <dbReference type="ARBA" id="ARBA00022840"/>
    </source>
</evidence>
<dbReference type="PROSITE" id="PS00211">
    <property type="entry name" value="ABC_TRANSPORTER_1"/>
    <property type="match status" value="1"/>
</dbReference>
<evidence type="ECO:0000256" key="4">
    <source>
        <dbReference type="ARBA" id="ARBA00022833"/>
    </source>
</evidence>
<dbReference type="NCBIfam" id="NF007090">
    <property type="entry name" value="PRK09544.1"/>
    <property type="match status" value="1"/>
</dbReference>
<dbReference type="RefSeq" id="WP_201095716.1">
    <property type="nucleotide sequence ID" value="NZ_CP067393.1"/>
</dbReference>
<sequence>MKELLVELKQINVKLREQSILDHISLSIYAGQIVTIIGPNGAGKTTLLRTLLGLVKPTSGSIWKKEGLTIGYVPQKLQLNPSLPLTVKRFLKLIPHVSNEQISSTMEEVGASHILNRSMQSISGGELQRVLLARALLRKPQLLVLDEPTQGVDINGQVELYHLITQICNHYNCGVLMVSHDLHLVMANTNQVICLNQHICCSGYPEHVSNDPAFKELFGVNANSFAIYHHHHDHQHNLHGQVIQTHQCGDGCKHA</sequence>
<dbReference type="Pfam" id="PF00005">
    <property type="entry name" value="ABC_tran"/>
    <property type="match status" value="1"/>
</dbReference>
<keyword evidence="3" id="KW-0547">Nucleotide-binding</keyword>
<dbReference type="InterPro" id="IPR050153">
    <property type="entry name" value="Metal_Ion_Import_ABC"/>
</dbReference>
<dbReference type="InterPro" id="IPR003593">
    <property type="entry name" value="AAA+_ATPase"/>
</dbReference>
<keyword evidence="7" id="KW-1278">Translocase</keyword>
<name>A0A974NIB9_9GAMM</name>
<organism evidence="11 12">
    <name type="scientific">Entomomonas asaccharolytica</name>
    <dbReference type="NCBI Taxonomy" id="2785331"/>
    <lineage>
        <taxon>Bacteria</taxon>
        <taxon>Pseudomonadati</taxon>
        <taxon>Pseudomonadota</taxon>
        <taxon>Gammaproteobacteria</taxon>
        <taxon>Pseudomonadales</taxon>
        <taxon>Pseudomonadaceae</taxon>
        <taxon>Entomomonas</taxon>
    </lineage>
</organism>
<dbReference type="FunFam" id="3.40.50.300:FF:000392">
    <property type="entry name" value="Zinc import ATP-binding protein ZnuC"/>
    <property type="match status" value="1"/>
</dbReference>
<dbReference type="InterPro" id="IPR003439">
    <property type="entry name" value="ABC_transporter-like_ATP-bd"/>
</dbReference>
<dbReference type="EMBL" id="CP067393">
    <property type="protein sequence ID" value="QQP87102.1"/>
    <property type="molecule type" value="Genomic_DNA"/>
</dbReference>
<keyword evidence="8" id="KW-0406">Ion transport</keyword>
<dbReference type="GO" id="GO:0006829">
    <property type="term" value="P:zinc ion transport"/>
    <property type="evidence" value="ECO:0007669"/>
    <property type="project" value="UniProtKB-KW"/>
</dbReference>
<feature type="domain" description="ABC transporter" evidence="10">
    <location>
        <begin position="6"/>
        <end position="221"/>
    </location>
</feature>
<evidence type="ECO:0000256" key="8">
    <source>
        <dbReference type="ARBA" id="ARBA00023065"/>
    </source>
</evidence>
<evidence type="ECO:0000313" key="11">
    <source>
        <dbReference type="EMBL" id="QQP87102.1"/>
    </source>
</evidence>
<dbReference type="GO" id="GO:0005524">
    <property type="term" value="F:ATP binding"/>
    <property type="evidence" value="ECO:0007669"/>
    <property type="project" value="UniProtKB-KW"/>
</dbReference>
<evidence type="ECO:0000256" key="3">
    <source>
        <dbReference type="ARBA" id="ARBA00022741"/>
    </source>
</evidence>
<dbReference type="AlphaFoldDB" id="A0A974NIB9"/>
<dbReference type="Proteomes" id="UP000595278">
    <property type="component" value="Chromosome"/>
</dbReference>
<keyword evidence="4" id="KW-0862">Zinc</keyword>
<dbReference type="Gene3D" id="3.40.50.300">
    <property type="entry name" value="P-loop containing nucleotide triphosphate hydrolases"/>
    <property type="match status" value="1"/>
</dbReference>
<keyword evidence="2" id="KW-1003">Cell membrane</keyword>
<keyword evidence="1" id="KW-0813">Transport</keyword>
<evidence type="ECO:0000256" key="1">
    <source>
        <dbReference type="ARBA" id="ARBA00022448"/>
    </source>
</evidence>
<evidence type="ECO:0000256" key="6">
    <source>
        <dbReference type="ARBA" id="ARBA00022906"/>
    </source>
</evidence>
<evidence type="ECO:0000256" key="2">
    <source>
        <dbReference type="ARBA" id="ARBA00022475"/>
    </source>
</evidence>
<dbReference type="PANTHER" id="PTHR42734">
    <property type="entry name" value="METAL TRANSPORT SYSTEM ATP-BINDING PROTEIN TM_0124-RELATED"/>
    <property type="match status" value="1"/>
</dbReference>
<keyword evidence="6" id="KW-0864">Zinc transport</keyword>
<dbReference type="KEGG" id="eaz:JHT90_01650"/>
<evidence type="ECO:0000256" key="9">
    <source>
        <dbReference type="ARBA" id="ARBA00023136"/>
    </source>
</evidence>
<dbReference type="InterPro" id="IPR017871">
    <property type="entry name" value="ABC_transporter-like_CS"/>
</dbReference>
<evidence type="ECO:0000259" key="10">
    <source>
        <dbReference type="PROSITE" id="PS50893"/>
    </source>
</evidence>
<accession>A0A974NIB9</accession>
<dbReference type="SMART" id="SM00382">
    <property type="entry name" value="AAA"/>
    <property type="match status" value="1"/>
</dbReference>
<proteinExistence type="predicted"/>